<feature type="region of interest" description="Disordered" evidence="2">
    <location>
        <begin position="56"/>
        <end position="92"/>
    </location>
</feature>
<accession>A0A8J3PI08</accession>
<keyword evidence="6" id="KW-1185">Reference proteome</keyword>
<gene>
    <name evidence="5" type="ORF">Cme02nite_55710</name>
</gene>
<feature type="domain" description="DUF4352" evidence="4">
    <location>
        <begin position="108"/>
        <end position="203"/>
    </location>
</feature>
<name>A0A8J3PI08_9ACTN</name>
<dbReference type="RefSeq" id="WP_166380928.1">
    <property type="nucleotide sequence ID" value="NZ_BAAATT010000030.1"/>
</dbReference>
<dbReference type="AlphaFoldDB" id="A0A8J3PI08"/>
<comment type="caution">
    <text evidence="5">The sequence shown here is derived from an EMBL/GenBank/DDBJ whole genome shotgun (WGS) entry which is preliminary data.</text>
</comment>
<dbReference type="InterPro" id="IPR029050">
    <property type="entry name" value="Immunoprotect_excell_Ig-like"/>
</dbReference>
<dbReference type="Proteomes" id="UP000660339">
    <property type="component" value="Unassembled WGS sequence"/>
</dbReference>
<reference evidence="5" key="1">
    <citation type="submission" date="2021-01" db="EMBL/GenBank/DDBJ databases">
        <title>Whole genome shotgun sequence of Catellatospora methionotrophica NBRC 14553.</title>
        <authorList>
            <person name="Komaki H."/>
            <person name="Tamura T."/>
        </authorList>
    </citation>
    <scope>NUCLEOTIDE SEQUENCE</scope>
    <source>
        <strain evidence="5">NBRC 14553</strain>
    </source>
</reference>
<evidence type="ECO:0000313" key="6">
    <source>
        <dbReference type="Proteomes" id="UP000660339"/>
    </source>
</evidence>
<feature type="region of interest" description="Disordered" evidence="2">
    <location>
        <begin position="1"/>
        <end position="21"/>
    </location>
</feature>
<keyword evidence="1" id="KW-0732">Signal</keyword>
<proteinExistence type="predicted"/>
<keyword evidence="3" id="KW-0472">Membrane</keyword>
<organism evidence="5 6">
    <name type="scientific">Catellatospora methionotrophica</name>
    <dbReference type="NCBI Taxonomy" id="121620"/>
    <lineage>
        <taxon>Bacteria</taxon>
        <taxon>Bacillati</taxon>
        <taxon>Actinomycetota</taxon>
        <taxon>Actinomycetes</taxon>
        <taxon>Micromonosporales</taxon>
        <taxon>Micromonosporaceae</taxon>
        <taxon>Catellatospora</taxon>
    </lineage>
</organism>
<dbReference type="Pfam" id="PF11611">
    <property type="entry name" value="DUF4352"/>
    <property type="match status" value="1"/>
</dbReference>
<feature type="compositionally biased region" description="Polar residues" evidence="2">
    <location>
        <begin position="59"/>
        <end position="69"/>
    </location>
</feature>
<evidence type="ECO:0000256" key="3">
    <source>
        <dbReference type="SAM" id="Phobius"/>
    </source>
</evidence>
<dbReference type="EMBL" id="BONJ01000030">
    <property type="protein sequence ID" value="GIG17239.1"/>
    <property type="molecule type" value="Genomic_DNA"/>
</dbReference>
<sequence>MTHNSPTPDMPRVGTPALAPPRKSLSTGGIIAIVVGSLLALCCVLGTVAVLASSDDTGKSTSVAATDNPPTSPGPATSDAAPSLAPNVEPKGPATVKVGQAINVKFLNDETRVTVKSIKKAMSPNQFTQPKRGQFVAVMVDIFAAKGDTDLGPSNFRLIAKDGTVYKAEFLVVGIDPQLDAMTTVNEGQRKNDNIVFDVDPDKVAGSS</sequence>
<evidence type="ECO:0000256" key="2">
    <source>
        <dbReference type="SAM" id="MobiDB-lite"/>
    </source>
</evidence>
<protein>
    <recommendedName>
        <fullName evidence="4">DUF4352 domain-containing protein</fullName>
    </recommendedName>
</protein>
<evidence type="ECO:0000256" key="1">
    <source>
        <dbReference type="ARBA" id="ARBA00022729"/>
    </source>
</evidence>
<keyword evidence="3" id="KW-0812">Transmembrane</keyword>
<dbReference type="Gene3D" id="2.60.40.1240">
    <property type="match status" value="1"/>
</dbReference>
<dbReference type="InterPro" id="IPR029051">
    <property type="entry name" value="DUF4352"/>
</dbReference>
<keyword evidence="3" id="KW-1133">Transmembrane helix</keyword>
<evidence type="ECO:0000313" key="5">
    <source>
        <dbReference type="EMBL" id="GIG17239.1"/>
    </source>
</evidence>
<evidence type="ECO:0000259" key="4">
    <source>
        <dbReference type="Pfam" id="PF11611"/>
    </source>
</evidence>
<feature type="transmembrane region" description="Helical" evidence="3">
    <location>
        <begin position="30"/>
        <end position="52"/>
    </location>
</feature>